<dbReference type="InterPro" id="IPR004763">
    <property type="entry name" value="CusA-like"/>
</dbReference>
<keyword evidence="7 8" id="KW-0472">Membrane</keyword>
<dbReference type="Gene3D" id="3.30.70.1430">
    <property type="entry name" value="Multidrug efflux transporter AcrB pore domain"/>
    <property type="match status" value="2"/>
</dbReference>
<dbReference type="Pfam" id="PF00873">
    <property type="entry name" value="ACR_tran"/>
    <property type="match status" value="2"/>
</dbReference>
<evidence type="ECO:0000256" key="8">
    <source>
        <dbReference type="SAM" id="Phobius"/>
    </source>
</evidence>
<evidence type="ECO:0000256" key="1">
    <source>
        <dbReference type="ARBA" id="ARBA00004651"/>
    </source>
</evidence>
<feature type="transmembrane region" description="Helical" evidence="8">
    <location>
        <begin position="329"/>
        <end position="352"/>
    </location>
</feature>
<feature type="transmembrane region" description="Helical" evidence="8">
    <location>
        <begin position="931"/>
        <end position="955"/>
    </location>
</feature>
<dbReference type="Gene3D" id="3.30.70.1440">
    <property type="entry name" value="Multidrug efflux transporter AcrB pore domain"/>
    <property type="match status" value="1"/>
</dbReference>
<accession>A0A3D8J613</accession>
<organism evidence="9 10">
    <name type="scientific">Helicobacter aurati</name>
    <dbReference type="NCBI Taxonomy" id="137778"/>
    <lineage>
        <taxon>Bacteria</taxon>
        <taxon>Pseudomonadati</taxon>
        <taxon>Campylobacterota</taxon>
        <taxon>Epsilonproteobacteria</taxon>
        <taxon>Campylobacterales</taxon>
        <taxon>Helicobacteraceae</taxon>
        <taxon>Helicobacter</taxon>
    </lineage>
</organism>
<comment type="subcellular location">
    <subcellularLocation>
        <location evidence="1">Cell membrane</location>
        <topology evidence="1">Multi-pass membrane protein</topology>
    </subcellularLocation>
</comment>
<feature type="transmembrane region" description="Helical" evidence="8">
    <location>
        <begin position="359"/>
        <end position="379"/>
    </location>
</feature>
<dbReference type="GO" id="GO:0005886">
    <property type="term" value="C:plasma membrane"/>
    <property type="evidence" value="ECO:0007669"/>
    <property type="project" value="UniProtKB-SubCell"/>
</dbReference>
<evidence type="ECO:0000256" key="5">
    <source>
        <dbReference type="ARBA" id="ARBA00022692"/>
    </source>
</evidence>
<dbReference type="RefSeq" id="WP_104763094.1">
    <property type="nucleotide sequence ID" value="NZ_FZPM01000013.1"/>
</dbReference>
<protein>
    <submittedName>
        <fullName evidence="9">AcrB/AcrD/AcrF family protein</fullName>
    </submittedName>
</protein>
<name>A0A3D8J613_9HELI</name>
<reference evidence="9 10" key="1">
    <citation type="submission" date="2018-04" db="EMBL/GenBank/DDBJ databases">
        <title>Novel Campyloabacter and Helicobacter Species and Strains.</title>
        <authorList>
            <person name="Mannion A.J."/>
            <person name="Shen Z."/>
            <person name="Fox J.G."/>
        </authorList>
    </citation>
    <scope>NUCLEOTIDE SEQUENCE [LARGE SCALE GENOMIC DNA]</scope>
    <source>
        <strain evidence="9 10">MIT 97-5075</strain>
    </source>
</reference>
<sequence>MIDSIIAYSVKNKFIVLLLSALLFVVSIVTLQKLRFDALPDLSPPQVVIEINFPSQGPKIIQDQVTYPLVSELMSIADVETVRGISGYESALIYVIFKDKTDIYWARSRILEQLNQVRNIPANAKITLGSDSTSVGWAYQYILHSTSKNLAELRTLQDFYYKYALLGVDGVSEVASIGGFLQNYEVRIDNAKLLRYDLSLQEVIDSLARANNDSGGGVIIEGGFEKVIRANGYIKNEEDLENTFIKMQGNVPLRIRDIAEVTLVPQTRRGVADVNGEREVVGGIVMVKYNGNTYETLKRIKEKIAALNASNAEVQIESVYDRSELIQKAIFSLITTLVEESLIVLIVSVIFLLHLRSALVIVITLPLCVLFSALLMWIFNIESTIMSLGGIAIAIGAMVDAAIVMIENAHKNLSLARNKEKSCFSNTGNIQADNEDSALDNRQRNHIIVESAKQVGAPIFFALMIVIVSFLPIFALSGQEERLFSPLAYTKTFAMLIGALLSITVVPLLMVIFIKGRIICEEDNPINRFCIWFYSKALLLALRFKVFFLAICVALLVLGYFIVRGMNWEFMPQINEGIIMYMPVSNVAPSIDTSLAYLQKVDSVIKDFDEVEMVFGKAGRANTTSDPAPLSMLEVYMHLKPEFRFDSKQWANLREKLESKLQIAGITNSWTYPIRGRTDMLLTGIRTPLGIKLYGSDTQVLQQLAVTMESKLKTMQESLSVFAERANSGYYVDMQVEDSKLARYGVSKDSLFNVLTSALGGIEITKQIAGVENYPISLRLQDIQRNDIESIREIYIKTSLGFRPLRELAHISYANDPMELKSEKGLSVNFIYITPKEGVSAKAYKQKAMQILQDIQLPDGYYYEFSGESEYIEKALDTLQYIIPLSLFVIFILIFFALKSWNYTLLCFLTLPFAILGGLGAIEYFGFNLSIAGVVGLLALLGIASETSIVMLLYLEQSFKEMKQKFFCVNGNESTLLHSQDSQFVVQPILVVNWLVLLKQCVLKGAAQRVRPKLMTVLSIIASLLPIMFSSGVGSEIIRAIAVPMLGGMITSTLLTLFIIPICFYLLKKRALQLLDRSRI</sequence>
<feature type="transmembrane region" description="Helical" evidence="8">
    <location>
        <begin position="905"/>
        <end position="925"/>
    </location>
</feature>
<keyword evidence="4" id="KW-1003">Cell membrane</keyword>
<keyword evidence="10" id="KW-1185">Reference proteome</keyword>
<evidence type="ECO:0000256" key="2">
    <source>
        <dbReference type="ARBA" id="ARBA00010942"/>
    </source>
</evidence>
<keyword evidence="6 8" id="KW-1133">Transmembrane helix</keyword>
<dbReference type="OrthoDB" id="9798415at2"/>
<dbReference type="PANTHER" id="PTHR32063">
    <property type="match status" value="1"/>
</dbReference>
<evidence type="ECO:0000313" key="9">
    <source>
        <dbReference type="EMBL" id="RDU72947.1"/>
    </source>
</evidence>
<dbReference type="InterPro" id="IPR027463">
    <property type="entry name" value="AcrB_DN_DC_subdom"/>
</dbReference>
<keyword evidence="5 8" id="KW-0812">Transmembrane</keyword>
<dbReference type="AlphaFoldDB" id="A0A3D8J613"/>
<dbReference type="PANTHER" id="PTHR32063:SF19">
    <property type="entry name" value="CATION EFFLUX SYSTEM PROTEIN CUSA"/>
    <property type="match status" value="1"/>
</dbReference>
<comment type="caution">
    <text evidence="9">The sequence shown here is derived from an EMBL/GenBank/DDBJ whole genome shotgun (WGS) entry which is preliminary data.</text>
</comment>
<feature type="transmembrane region" description="Helical" evidence="8">
    <location>
        <begin position="1045"/>
        <end position="1067"/>
    </location>
</feature>
<dbReference type="GO" id="GO:0042910">
    <property type="term" value="F:xenobiotic transmembrane transporter activity"/>
    <property type="evidence" value="ECO:0007669"/>
    <property type="project" value="TreeGrafter"/>
</dbReference>
<feature type="transmembrane region" description="Helical" evidence="8">
    <location>
        <begin position="1014"/>
        <end position="1033"/>
    </location>
</feature>
<comment type="similarity">
    <text evidence="2">Belongs to the resistance-nodulation-cell division (RND) (TC 2.A.6) family.</text>
</comment>
<evidence type="ECO:0000256" key="3">
    <source>
        <dbReference type="ARBA" id="ARBA00022448"/>
    </source>
</evidence>
<feature type="transmembrane region" description="Helical" evidence="8">
    <location>
        <begin position="879"/>
        <end position="898"/>
    </location>
</feature>
<dbReference type="SUPFAM" id="SSF82866">
    <property type="entry name" value="Multidrug efflux transporter AcrB transmembrane domain"/>
    <property type="match status" value="2"/>
</dbReference>
<dbReference type="InterPro" id="IPR001036">
    <property type="entry name" value="Acrflvin-R"/>
</dbReference>
<dbReference type="Proteomes" id="UP000256424">
    <property type="component" value="Unassembled WGS sequence"/>
</dbReference>
<dbReference type="SUPFAM" id="SSF82714">
    <property type="entry name" value="Multidrug efflux transporter AcrB TolC docking domain, DN and DC subdomains"/>
    <property type="match status" value="2"/>
</dbReference>
<dbReference type="NCBIfam" id="TIGR00914">
    <property type="entry name" value="2A0601"/>
    <property type="match status" value="1"/>
</dbReference>
<evidence type="ECO:0000256" key="4">
    <source>
        <dbReference type="ARBA" id="ARBA00022475"/>
    </source>
</evidence>
<dbReference type="Gene3D" id="1.20.1640.10">
    <property type="entry name" value="Multidrug efflux transporter AcrB transmembrane domain"/>
    <property type="match status" value="3"/>
</dbReference>
<feature type="transmembrane region" description="Helical" evidence="8">
    <location>
        <begin position="537"/>
        <end position="563"/>
    </location>
</feature>
<feature type="transmembrane region" description="Helical" evidence="8">
    <location>
        <begin position="455"/>
        <end position="475"/>
    </location>
</feature>
<proteinExistence type="inferred from homology"/>
<dbReference type="EMBL" id="NXLW01000004">
    <property type="protein sequence ID" value="RDU72947.1"/>
    <property type="molecule type" value="Genomic_DNA"/>
</dbReference>
<dbReference type="GO" id="GO:0008324">
    <property type="term" value="F:monoatomic cation transmembrane transporter activity"/>
    <property type="evidence" value="ECO:0007669"/>
    <property type="project" value="InterPro"/>
</dbReference>
<keyword evidence="3" id="KW-0813">Transport</keyword>
<gene>
    <name evidence="9" type="ORF">CQA66_03455</name>
</gene>
<feature type="transmembrane region" description="Helical" evidence="8">
    <location>
        <begin position="385"/>
        <end position="406"/>
    </location>
</feature>
<evidence type="ECO:0000256" key="7">
    <source>
        <dbReference type="ARBA" id="ARBA00023136"/>
    </source>
</evidence>
<dbReference type="Gene3D" id="3.30.70.1320">
    <property type="entry name" value="Multidrug efflux transporter AcrB pore domain like"/>
    <property type="match status" value="1"/>
</dbReference>
<evidence type="ECO:0000256" key="6">
    <source>
        <dbReference type="ARBA" id="ARBA00022989"/>
    </source>
</evidence>
<evidence type="ECO:0000313" key="10">
    <source>
        <dbReference type="Proteomes" id="UP000256424"/>
    </source>
</evidence>
<dbReference type="PRINTS" id="PR00702">
    <property type="entry name" value="ACRIFLAVINRP"/>
</dbReference>
<dbReference type="Gene3D" id="3.30.2090.10">
    <property type="entry name" value="Multidrug efflux transporter AcrB TolC docking domain, DN and DC subdomains"/>
    <property type="match status" value="2"/>
</dbReference>
<feature type="transmembrane region" description="Helical" evidence="8">
    <location>
        <begin position="495"/>
        <end position="516"/>
    </location>
</feature>
<dbReference type="SUPFAM" id="SSF82693">
    <property type="entry name" value="Multidrug efflux transporter AcrB pore domain, PN1, PN2, PC1 and PC2 subdomains"/>
    <property type="match status" value="2"/>
</dbReference>